<dbReference type="Pfam" id="PF00412">
    <property type="entry name" value="LIM"/>
    <property type="match status" value="1"/>
</dbReference>
<feature type="compositionally biased region" description="Pro residues" evidence="5">
    <location>
        <begin position="388"/>
        <end position="401"/>
    </location>
</feature>
<organism evidence="7">
    <name type="scientific">Aceria tosichella</name>
    <name type="common">wheat curl mite</name>
    <dbReference type="NCBI Taxonomy" id="561515"/>
    <lineage>
        <taxon>Eukaryota</taxon>
        <taxon>Metazoa</taxon>
        <taxon>Ecdysozoa</taxon>
        <taxon>Arthropoda</taxon>
        <taxon>Chelicerata</taxon>
        <taxon>Arachnida</taxon>
        <taxon>Acari</taxon>
        <taxon>Acariformes</taxon>
        <taxon>Trombidiformes</taxon>
        <taxon>Prostigmata</taxon>
        <taxon>Eupodina</taxon>
        <taxon>Eriophyoidea</taxon>
        <taxon>Eriophyidae</taxon>
        <taxon>Eriophyinae</taxon>
        <taxon>Aceriini</taxon>
        <taxon>Aceria</taxon>
    </lineage>
</organism>
<dbReference type="InterPro" id="IPR031865">
    <property type="entry name" value="DUF4757"/>
</dbReference>
<dbReference type="InterPro" id="IPR001781">
    <property type="entry name" value="Znf_LIM"/>
</dbReference>
<feature type="compositionally biased region" description="Pro residues" evidence="5">
    <location>
        <begin position="459"/>
        <end position="482"/>
    </location>
</feature>
<evidence type="ECO:0000259" key="6">
    <source>
        <dbReference type="PROSITE" id="PS50023"/>
    </source>
</evidence>
<evidence type="ECO:0000256" key="3">
    <source>
        <dbReference type="ARBA" id="ARBA00023038"/>
    </source>
</evidence>
<dbReference type="CDD" id="cd08368">
    <property type="entry name" value="LIM"/>
    <property type="match status" value="1"/>
</dbReference>
<feature type="compositionally biased region" description="Polar residues" evidence="5">
    <location>
        <begin position="420"/>
        <end position="440"/>
    </location>
</feature>
<evidence type="ECO:0000256" key="5">
    <source>
        <dbReference type="SAM" id="MobiDB-lite"/>
    </source>
</evidence>
<reference evidence="7" key="1">
    <citation type="submission" date="2018-10" db="EMBL/GenBank/DDBJ databases">
        <title>Transcriptome assembly of Aceria tosichella (Wheat curl mite) Type 2.</title>
        <authorList>
            <person name="Scully E.D."/>
            <person name="Geib S.M."/>
            <person name="Palmer N.A."/>
            <person name="Gupta A.K."/>
            <person name="Sarath G."/>
            <person name="Tatineni S."/>
        </authorList>
    </citation>
    <scope>NUCLEOTIDE SEQUENCE</scope>
    <source>
        <strain evidence="7">LincolnNE</strain>
    </source>
</reference>
<dbReference type="PANTHER" id="PTHR46767:SF1">
    <property type="entry name" value="LIM DOMAIN ONLY PROTEIN 7"/>
    <property type="match status" value="1"/>
</dbReference>
<keyword evidence="1 4" id="KW-0479">Metal-binding</keyword>
<feature type="compositionally biased region" description="Basic and acidic residues" evidence="5">
    <location>
        <begin position="158"/>
        <end position="194"/>
    </location>
</feature>
<keyword evidence="2 4" id="KW-0862">Zinc</keyword>
<dbReference type="Pfam" id="PF15949">
    <property type="entry name" value="DUF4757"/>
    <property type="match status" value="1"/>
</dbReference>
<evidence type="ECO:0000256" key="4">
    <source>
        <dbReference type="PROSITE-ProRule" id="PRU00125"/>
    </source>
</evidence>
<dbReference type="PANTHER" id="PTHR46767">
    <property type="entry name" value="LIM DOMAIN ONLY PROTEIN 7"/>
    <property type="match status" value="1"/>
</dbReference>
<evidence type="ECO:0000256" key="2">
    <source>
        <dbReference type="ARBA" id="ARBA00022833"/>
    </source>
</evidence>
<feature type="compositionally biased region" description="Pro residues" evidence="5">
    <location>
        <begin position="256"/>
        <end position="266"/>
    </location>
</feature>
<feature type="compositionally biased region" description="Polar residues" evidence="5">
    <location>
        <begin position="403"/>
        <end position="413"/>
    </location>
</feature>
<feature type="region of interest" description="Disordered" evidence="5">
    <location>
        <begin position="239"/>
        <end position="508"/>
    </location>
</feature>
<protein>
    <submittedName>
        <fullName evidence="7">LIM and calponin y domains-containing protein 1</fullName>
    </submittedName>
</protein>
<dbReference type="GO" id="GO:0046872">
    <property type="term" value="F:metal ion binding"/>
    <property type="evidence" value="ECO:0007669"/>
    <property type="project" value="UniProtKB-KW"/>
</dbReference>
<dbReference type="PROSITE" id="PS00478">
    <property type="entry name" value="LIM_DOMAIN_1"/>
    <property type="match status" value="1"/>
</dbReference>
<feature type="region of interest" description="Disordered" evidence="5">
    <location>
        <begin position="91"/>
        <end position="113"/>
    </location>
</feature>
<name>A0A6G1SNP3_9ACAR</name>
<sequence>MNTSNSSSISALSIPGGVVTTQNISTVIKPKENNNSMQFVKIQTPELSKKAVEQIRVAQESKITKDKIKEVEEEWQSNLLNWKSKRRQQFVGTHSNDNQQDEQNNNDNQNDANENARKIKTFAEMIEERTKTGNRLNFHLERYIGSSESDNYESEQDYLDKTDSSVDKEISPPTIHSDDDRIRPSLDVDTKTKEVSSAAAIYEDNGSDHDDEEDEQEEEQKHLQRIAFVAKLKAFEKMTQPSLQEPKFVAPKIIKAPPPAPPPPLAPSRSAHIAPLHQSPTPPAAITPPTRHRQQTNQQQQQQQPPPPPPVPAKVENTPKLEMPTKPRPEVLPSIEPTSEPQANQEIPSPKLTKQQSHDHSALFPASIQSHDQDHPLEQEPQVQAQPKQPPARKQPPPPIPTLAQSMPTTSSPKLHPRTDSPQVMTSPFSQQSSTELPNTSLPSPILPPSSQRKQIHKPQPPPPPPQPQPQPQLQPQQPPPRHQSQQQQPQPLLKDEKSQDRTVLSVSGKKRCSSCKEELGRGAAAFVIESLNLVYHTNCFRCSVCHVNLSNGFRGVDVRVHAGALHCQNCYSRDGLNYSRV</sequence>
<feature type="compositionally biased region" description="Low complexity" evidence="5">
    <location>
        <begin position="96"/>
        <end position="113"/>
    </location>
</feature>
<dbReference type="AlphaFoldDB" id="A0A6G1SNP3"/>
<keyword evidence="3 4" id="KW-0440">LIM domain</keyword>
<dbReference type="GO" id="GO:0023051">
    <property type="term" value="P:regulation of signaling"/>
    <property type="evidence" value="ECO:0007669"/>
    <property type="project" value="InterPro"/>
</dbReference>
<dbReference type="InterPro" id="IPR029978">
    <property type="entry name" value="LMO-7"/>
</dbReference>
<feature type="compositionally biased region" description="Low complexity" evidence="5">
    <location>
        <begin position="483"/>
        <end position="492"/>
    </location>
</feature>
<dbReference type="Gene3D" id="2.10.110.10">
    <property type="entry name" value="Cysteine Rich Protein"/>
    <property type="match status" value="1"/>
</dbReference>
<feature type="region of interest" description="Disordered" evidence="5">
    <location>
        <begin position="147"/>
        <end position="223"/>
    </location>
</feature>
<gene>
    <name evidence="7" type="primary">Limch1</name>
    <name evidence="7" type="ORF">g.11508</name>
</gene>
<proteinExistence type="predicted"/>
<evidence type="ECO:0000256" key="1">
    <source>
        <dbReference type="ARBA" id="ARBA00022723"/>
    </source>
</evidence>
<feature type="domain" description="LIM zinc-binding" evidence="6">
    <location>
        <begin position="511"/>
        <end position="578"/>
    </location>
</feature>
<accession>A0A6G1SNP3</accession>
<evidence type="ECO:0000313" key="7">
    <source>
        <dbReference type="EMBL" id="MDE51602.1"/>
    </source>
</evidence>
<dbReference type="SMART" id="SM00132">
    <property type="entry name" value="LIM"/>
    <property type="match status" value="1"/>
</dbReference>
<feature type="compositionally biased region" description="Acidic residues" evidence="5">
    <location>
        <begin position="209"/>
        <end position="218"/>
    </location>
</feature>
<feature type="compositionally biased region" description="Polar residues" evidence="5">
    <location>
        <begin position="336"/>
        <end position="355"/>
    </location>
</feature>
<dbReference type="GO" id="GO:0030155">
    <property type="term" value="P:regulation of cell adhesion"/>
    <property type="evidence" value="ECO:0007669"/>
    <property type="project" value="InterPro"/>
</dbReference>
<dbReference type="EMBL" id="GGYP01006831">
    <property type="protein sequence ID" value="MDE51602.1"/>
    <property type="molecule type" value="Transcribed_RNA"/>
</dbReference>
<dbReference type="PROSITE" id="PS50023">
    <property type="entry name" value="LIM_DOMAIN_2"/>
    <property type="match status" value="1"/>
</dbReference>
<feature type="compositionally biased region" description="Basic and acidic residues" evidence="5">
    <location>
        <begin position="317"/>
        <end position="329"/>
    </location>
</feature>